<organism evidence="10 11">
    <name type="scientific">Salmonella enteritidis (strain 2009K0958)</name>
    <dbReference type="NCBI Taxonomy" id="1192586"/>
    <lineage>
        <taxon>Bacteria</taxon>
        <taxon>Pseudomonadati</taxon>
        <taxon>Pseudomonadota</taxon>
        <taxon>Gammaproteobacteria</taxon>
        <taxon>Enterobacterales</taxon>
        <taxon>Enterobacteriaceae</taxon>
        <taxon>Salmonella</taxon>
    </lineage>
</organism>
<keyword evidence="4 6" id="KW-0807">Transducer</keyword>
<evidence type="ECO:0000256" key="6">
    <source>
        <dbReference type="PROSITE-ProRule" id="PRU00284"/>
    </source>
</evidence>
<dbReference type="SMART" id="SM00283">
    <property type="entry name" value="MA"/>
    <property type="match status" value="1"/>
</dbReference>
<keyword evidence="7" id="KW-0812">Transmembrane</keyword>
<dbReference type="CDD" id="cd06225">
    <property type="entry name" value="HAMP"/>
    <property type="match status" value="1"/>
</dbReference>
<dbReference type="SMART" id="SM00304">
    <property type="entry name" value="HAMP"/>
    <property type="match status" value="1"/>
</dbReference>
<dbReference type="GO" id="GO:0006935">
    <property type="term" value="P:chemotaxis"/>
    <property type="evidence" value="ECO:0007669"/>
    <property type="project" value="UniProtKB-KW"/>
</dbReference>
<evidence type="ECO:0000256" key="3">
    <source>
        <dbReference type="ARBA" id="ARBA00022500"/>
    </source>
</evidence>
<dbReference type="Proteomes" id="UP000014535">
    <property type="component" value="Unassembled WGS sequence"/>
</dbReference>
<dbReference type="Gene3D" id="1.10.287.950">
    <property type="entry name" value="Methyl-accepting chemotaxis protein"/>
    <property type="match status" value="1"/>
</dbReference>
<proteinExistence type="inferred from homology"/>
<dbReference type="Pfam" id="PF12729">
    <property type="entry name" value="4HB_MCP_1"/>
    <property type="match status" value="1"/>
</dbReference>
<dbReference type="InterPro" id="IPR024478">
    <property type="entry name" value="HlyB_4HB_MCP"/>
</dbReference>
<dbReference type="InterPro" id="IPR047347">
    <property type="entry name" value="YvaQ-like_sensor"/>
</dbReference>
<keyword evidence="7" id="KW-0472">Membrane</keyword>
<dbReference type="GO" id="GO:0007165">
    <property type="term" value="P:signal transduction"/>
    <property type="evidence" value="ECO:0007669"/>
    <property type="project" value="UniProtKB-KW"/>
</dbReference>
<accession>A0A656IMP0</accession>
<dbReference type="GO" id="GO:0004888">
    <property type="term" value="F:transmembrane signaling receptor activity"/>
    <property type="evidence" value="ECO:0007669"/>
    <property type="project" value="InterPro"/>
</dbReference>
<dbReference type="PROSITE" id="PS50111">
    <property type="entry name" value="CHEMOTAXIS_TRANSDUC_2"/>
    <property type="match status" value="1"/>
</dbReference>
<dbReference type="PRINTS" id="PR00260">
    <property type="entry name" value="CHEMTRNSDUCR"/>
</dbReference>
<dbReference type="PROSITE" id="PS50885">
    <property type="entry name" value="HAMP"/>
    <property type="match status" value="1"/>
</dbReference>
<dbReference type="InterPro" id="IPR003660">
    <property type="entry name" value="HAMP_dom"/>
</dbReference>
<dbReference type="InterPro" id="IPR004089">
    <property type="entry name" value="MCPsignal_dom"/>
</dbReference>
<feature type="transmembrane region" description="Helical" evidence="7">
    <location>
        <begin position="20"/>
        <end position="41"/>
    </location>
</feature>
<dbReference type="PANTHER" id="PTHR43531">
    <property type="entry name" value="PROTEIN ICFG"/>
    <property type="match status" value="1"/>
</dbReference>
<comment type="subcellular location">
    <subcellularLocation>
        <location evidence="1">Cell inner membrane</location>
        <topology evidence="1">Multi-pass membrane protein</topology>
    </subcellularLocation>
</comment>
<feature type="transmembrane region" description="Helical" evidence="7">
    <location>
        <begin position="199"/>
        <end position="219"/>
    </location>
</feature>
<keyword evidence="7" id="KW-1133">Transmembrane helix</keyword>
<dbReference type="SUPFAM" id="SSF58104">
    <property type="entry name" value="Methyl-accepting chemotaxis protein (MCP) signaling domain"/>
    <property type="match status" value="1"/>
</dbReference>
<evidence type="ECO:0000256" key="4">
    <source>
        <dbReference type="ARBA" id="ARBA00023224"/>
    </source>
</evidence>
<name>A0A656IMP0_SALE2</name>
<dbReference type="EMBL" id="ATFT01000034">
    <property type="protein sequence ID" value="EPI71149.1"/>
    <property type="molecule type" value="Genomic_DNA"/>
</dbReference>
<evidence type="ECO:0000256" key="7">
    <source>
        <dbReference type="SAM" id="Phobius"/>
    </source>
</evidence>
<reference evidence="10 11" key="1">
    <citation type="submission" date="2013-04" db="EMBL/GenBank/DDBJ databases">
        <authorList>
            <person name="McClelland M."/>
            <person name="Porwollik S."/>
            <person name="Desai P."/>
            <person name="Cheng P."/>
            <person name="Wollam A."/>
            <person name="Pepin K."/>
            <person name="Palsikar V.B."/>
            <person name="Fulton L."/>
            <person name="Fulton R."/>
            <person name="Delehaunty K."/>
            <person name="Fronick C."/>
            <person name="Godfrey J."/>
            <person name="Waligorski J."/>
            <person name="Appelbaum E."/>
            <person name="Tomlinson C."/>
            <person name="Warren W."/>
            <person name="Sodergren E."/>
            <person name="Weinstock G."/>
            <person name="Wilson R.K."/>
        </authorList>
    </citation>
    <scope>NUCLEOTIDE SEQUENCE [LARGE SCALE GENOMIC DNA]</scope>
    <source>
        <strain evidence="10 11">2009K0958</strain>
    </source>
</reference>
<dbReference type="AlphaFoldDB" id="A0A656IMP0"/>
<gene>
    <name evidence="10" type="ORF">A673_01906</name>
</gene>
<evidence type="ECO:0000256" key="5">
    <source>
        <dbReference type="ARBA" id="ARBA00029447"/>
    </source>
</evidence>
<evidence type="ECO:0000259" key="8">
    <source>
        <dbReference type="PROSITE" id="PS50111"/>
    </source>
</evidence>
<evidence type="ECO:0000259" key="9">
    <source>
        <dbReference type="PROSITE" id="PS50885"/>
    </source>
</evidence>
<dbReference type="Pfam" id="PF00672">
    <property type="entry name" value="HAMP"/>
    <property type="match status" value="1"/>
</dbReference>
<keyword evidence="2" id="KW-0488">Methylation</keyword>
<dbReference type="InterPro" id="IPR004090">
    <property type="entry name" value="Chemotax_Me-accpt_rcpt"/>
</dbReference>
<comment type="caution">
    <text evidence="10">The sequence shown here is derived from an EMBL/GenBank/DDBJ whole genome shotgun (WGS) entry which is preliminary data.</text>
</comment>
<dbReference type="Pfam" id="PF00015">
    <property type="entry name" value="MCPsignal"/>
    <property type="match status" value="1"/>
</dbReference>
<dbReference type="Gene3D" id="6.10.340.10">
    <property type="match status" value="1"/>
</dbReference>
<evidence type="ECO:0000313" key="11">
    <source>
        <dbReference type="Proteomes" id="UP000014535"/>
    </source>
</evidence>
<dbReference type="PANTHER" id="PTHR43531:SF5">
    <property type="entry name" value="METHYL-ACCEPTING CHEMOTAXIS PROTEIN III"/>
    <property type="match status" value="1"/>
</dbReference>
<dbReference type="FunFam" id="1.10.287.950:FF:000001">
    <property type="entry name" value="Methyl-accepting chemotaxis sensory transducer"/>
    <property type="match status" value="1"/>
</dbReference>
<feature type="domain" description="HAMP" evidence="9">
    <location>
        <begin position="220"/>
        <end position="272"/>
    </location>
</feature>
<dbReference type="GO" id="GO:0005886">
    <property type="term" value="C:plasma membrane"/>
    <property type="evidence" value="ECO:0007669"/>
    <property type="project" value="UniProtKB-SubCell"/>
</dbReference>
<dbReference type="InterPro" id="IPR051310">
    <property type="entry name" value="MCP_chemotaxis"/>
</dbReference>
<evidence type="ECO:0000313" key="10">
    <source>
        <dbReference type="EMBL" id="EPI71149.1"/>
    </source>
</evidence>
<evidence type="ECO:0000256" key="2">
    <source>
        <dbReference type="ARBA" id="ARBA00022481"/>
    </source>
</evidence>
<evidence type="ECO:0000256" key="1">
    <source>
        <dbReference type="ARBA" id="ARBA00004429"/>
    </source>
</evidence>
<sequence length="529" mass="58219">MQSQGENMFLHNIKIRSKLFMAFGLFIVLMVVSSALSLFSLDRANTGMQDIITNDYPTTVKANLLIDNFNDFIIAQQLMLLDEEGRWSQSSQKELSEISQRISALLDELSRENSHDADSQKIINEIREARQQYLESRFRILKDIQSNNRQAAIQEMMTRTVQVQKVYKDKVQELIAVQDAQMHEASVQVKEDFKNNRTLLITLALISIAAGGVMGWYIVRSITRPLDDAVRFAEAIADGDLTRHITTDYKDETGVLLQALMAMKTRLLDIVQEVQNGSESISTAAAQIVAGNQDLAARTEEQASSVEETAASMEQITATVKNTADHTSEATKLSAGAASVVKNNGEMMNQVTQKMRVINDTANRMSDIINIIDSIAFQTNILALNAAVEAARAGEHGRGFAVVAGEVRQLAQKSASSASEIRNLIEDSTSQTQEGMHLVEKASALINGMVDNVEEMDVILREIGQASREQTDGISQINSAIGLIDAATQQNSCLVEESVAAAASLNEQALHLKELVNVFRVREEDTQPA</sequence>
<keyword evidence="3" id="KW-0145">Chemotaxis</keyword>
<dbReference type="CDD" id="cd19411">
    <property type="entry name" value="MCP2201-like_sensor"/>
    <property type="match status" value="1"/>
</dbReference>
<feature type="domain" description="Methyl-accepting transducer" evidence="8">
    <location>
        <begin position="277"/>
        <end position="506"/>
    </location>
</feature>
<comment type="similarity">
    <text evidence="5">Belongs to the methyl-accepting chemotaxis (MCP) protein family.</text>
</comment>
<protein>
    <submittedName>
        <fullName evidence="10">Methyl-accepting chemotaxis protein signaling domain protein</fullName>
    </submittedName>
</protein>